<reference evidence="2 3" key="1">
    <citation type="submission" date="2018-11" db="EMBL/GenBank/DDBJ databases">
        <authorList>
            <consortium name="Pathogen Informatics"/>
        </authorList>
    </citation>
    <scope>NUCLEOTIDE SEQUENCE [LARGE SCALE GENOMIC DNA]</scope>
</reference>
<evidence type="ECO:0000313" key="3">
    <source>
        <dbReference type="Proteomes" id="UP000270094"/>
    </source>
</evidence>
<proteinExistence type="predicted"/>
<keyword evidence="3" id="KW-1185">Reference proteome</keyword>
<dbReference type="EMBL" id="UYYB01026519">
    <property type="protein sequence ID" value="VDM72657.1"/>
    <property type="molecule type" value="Genomic_DNA"/>
</dbReference>
<evidence type="ECO:0000256" key="1">
    <source>
        <dbReference type="SAM" id="MobiDB-lite"/>
    </source>
</evidence>
<dbReference type="AlphaFoldDB" id="A0A3P7J8Z8"/>
<dbReference type="Proteomes" id="UP000270094">
    <property type="component" value="Unassembled WGS sequence"/>
</dbReference>
<name>A0A3P7J8Z8_STRVU</name>
<organism evidence="2 3">
    <name type="scientific">Strongylus vulgaris</name>
    <name type="common">Blood worm</name>
    <dbReference type="NCBI Taxonomy" id="40348"/>
    <lineage>
        <taxon>Eukaryota</taxon>
        <taxon>Metazoa</taxon>
        <taxon>Ecdysozoa</taxon>
        <taxon>Nematoda</taxon>
        <taxon>Chromadorea</taxon>
        <taxon>Rhabditida</taxon>
        <taxon>Rhabditina</taxon>
        <taxon>Rhabditomorpha</taxon>
        <taxon>Strongyloidea</taxon>
        <taxon>Strongylidae</taxon>
        <taxon>Strongylus</taxon>
    </lineage>
</organism>
<accession>A0A3P7J8Z8</accession>
<sequence>MHDSATSKLPGLTNVKAHIVIKVYEEAGTSVGKREDAEAQQEVLPNREAHTAGSGSKVMRSAVMRQLGTRAVELAMRAEKRARRDLMRQEVLMSSTTKSILPAGGAV</sequence>
<protein>
    <submittedName>
        <fullName evidence="2">Uncharacterized protein</fullName>
    </submittedName>
</protein>
<feature type="region of interest" description="Disordered" evidence="1">
    <location>
        <begin position="30"/>
        <end position="59"/>
    </location>
</feature>
<gene>
    <name evidence="2" type="ORF">SVUK_LOCUS7655</name>
</gene>
<evidence type="ECO:0000313" key="2">
    <source>
        <dbReference type="EMBL" id="VDM72657.1"/>
    </source>
</evidence>